<comment type="caution">
    <text evidence="14">The sequence shown here is derived from an EMBL/GenBank/DDBJ whole genome shotgun (WGS) entry which is preliminary data.</text>
</comment>
<name>A0ABT5DQI8_9BACT</name>
<dbReference type="InterPro" id="IPR004961">
    <property type="entry name" value="Lipase_chaperone"/>
</dbReference>
<feature type="compositionally biased region" description="Pro residues" evidence="13">
    <location>
        <begin position="34"/>
        <end position="47"/>
    </location>
</feature>
<organism evidence="14 15">
    <name type="scientific">Stigmatella ashevillensis</name>
    <dbReference type="NCBI Taxonomy" id="2995309"/>
    <lineage>
        <taxon>Bacteria</taxon>
        <taxon>Pseudomonadati</taxon>
        <taxon>Myxococcota</taxon>
        <taxon>Myxococcia</taxon>
        <taxon>Myxococcales</taxon>
        <taxon>Cystobacterineae</taxon>
        <taxon>Archangiaceae</taxon>
        <taxon>Stigmatella</taxon>
    </lineage>
</organism>
<reference evidence="14 15" key="1">
    <citation type="submission" date="2022-11" db="EMBL/GenBank/DDBJ databases">
        <title>Minimal conservation of predation-associated metabolite biosynthetic gene clusters underscores biosynthetic potential of Myxococcota including descriptions for ten novel species: Archangium lansinium sp. nov., Myxococcus landrumus sp. nov., Nannocystis bai.</title>
        <authorList>
            <person name="Ahearne A."/>
            <person name="Stevens C."/>
            <person name="Dowd S."/>
        </authorList>
    </citation>
    <scope>NUCLEOTIDE SEQUENCE [LARGE SCALE GENOMIC DNA]</scope>
    <source>
        <strain evidence="14 15">NCWAL01</strain>
    </source>
</reference>
<evidence type="ECO:0000313" key="14">
    <source>
        <dbReference type="EMBL" id="MDC0714647.1"/>
    </source>
</evidence>
<evidence type="ECO:0000256" key="5">
    <source>
        <dbReference type="ARBA" id="ARBA00022692"/>
    </source>
</evidence>
<evidence type="ECO:0000256" key="4">
    <source>
        <dbReference type="ARBA" id="ARBA00022519"/>
    </source>
</evidence>
<dbReference type="EMBL" id="JAQNDM010000002">
    <property type="protein sequence ID" value="MDC0714647.1"/>
    <property type="molecule type" value="Genomic_DNA"/>
</dbReference>
<keyword evidence="10" id="KW-0143">Chaperone</keyword>
<sequence>MKRFSFLAALGLLVCVALWGGMAGSFRPSSPSETPLPSPRPSPPFPALRPGRSASPSTPLPSAEHIQAQLLVAQARQSLAQISRRATSQSDFSLAPNRVLRSLLARRCGLVARHAEALLAQRDALGLEGEDGAGLCSALLFRSLQQRLSLPENLTEAAFWKSLEQVDATYARLVVDEPSSAQDKGYFSAVERFREERRRLLGPELDARLFGLSDEMLRLPAEVSALLGAPGTSGDDKVAAWQGVLQRIEHTHGVRLADVMEPVELARQELRLRESAGPLDEASRHAVLERYAGSEVAQRDQEHRHEQEERGERLRAFNTERERILAELTRAGMTPEQLRQRMPEIDQRLIEQYQLR</sequence>
<keyword evidence="9" id="KW-0472">Membrane</keyword>
<dbReference type="Pfam" id="PF03280">
    <property type="entry name" value="Lipase_chap"/>
    <property type="match status" value="1"/>
</dbReference>
<evidence type="ECO:0000256" key="1">
    <source>
        <dbReference type="ARBA" id="ARBA00004383"/>
    </source>
</evidence>
<keyword evidence="8" id="KW-0443">Lipid metabolism</keyword>
<proteinExistence type="inferred from homology"/>
<dbReference type="Proteomes" id="UP001221838">
    <property type="component" value="Unassembled WGS sequence"/>
</dbReference>
<gene>
    <name evidence="14" type="ORF">POL68_39730</name>
</gene>
<evidence type="ECO:0000256" key="8">
    <source>
        <dbReference type="ARBA" id="ARBA00023098"/>
    </source>
</evidence>
<keyword evidence="15" id="KW-1185">Reference proteome</keyword>
<dbReference type="SUPFAM" id="SSF158855">
    <property type="entry name" value="Lipase chaperone-like"/>
    <property type="match status" value="1"/>
</dbReference>
<evidence type="ECO:0000256" key="2">
    <source>
        <dbReference type="ARBA" id="ARBA00010358"/>
    </source>
</evidence>
<evidence type="ECO:0000256" key="9">
    <source>
        <dbReference type="ARBA" id="ARBA00023136"/>
    </source>
</evidence>
<evidence type="ECO:0000313" key="15">
    <source>
        <dbReference type="Proteomes" id="UP001221838"/>
    </source>
</evidence>
<evidence type="ECO:0000256" key="3">
    <source>
        <dbReference type="ARBA" id="ARBA00022475"/>
    </source>
</evidence>
<evidence type="ECO:0000256" key="10">
    <source>
        <dbReference type="ARBA" id="ARBA00023186"/>
    </source>
</evidence>
<keyword evidence="5" id="KW-0812">Transmembrane</keyword>
<evidence type="ECO:0000256" key="11">
    <source>
        <dbReference type="ARBA" id="ARBA00030948"/>
    </source>
</evidence>
<evidence type="ECO:0000256" key="6">
    <source>
        <dbReference type="ARBA" id="ARBA00022963"/>
    </source>
</evidence>
<comment type="similarity">
    <text evidence="2">Belongs to the lipase chaperone family.</text>
</comment>
<evidence type="ECO:0000256" key="12">
    <source>
        <dbReference type="ARBA" id="ARBA00031542"/>
    </source>
</evidence>
<accession>A0ABT5DQI8</accession>
<evidence type="ECO:0000256" key="7">
    <source>
        <dbReference type="ARBA" id="ARBA00022989"/>
    </source>
</evidence>
<feature type="region of interest" description="Disordered" evidence="13">
    <location>
        <begin position="27"/>
        <end position="61"/>
    </location>
</feature>
<comment type="subcellular location">
    <subcellularLocation>
        <location evidence="1">Cell inner membrane</location>
        <topology evidence="1">Single-pass membrane protein</topology>
        <orientation evidence="1">Periplasmic side</orientation>
    </subcellularLocation>
</comment>
<keyword evidence="3" id="KW-1003">Cell membrane</keyword>
<keyword evidence="6" id="KW-0442">Lipid degradation</keyword>
<keyword evidence="7" id="KW-1133">Transmembrane helix</keyword>
<evidence type="ECO:0000256" key="13">
    <source>
        <dbReference type="SAM" id="MobiDB-lite"/>
    </source>
</evidence>
<protein>
    <recommendedName>
        <fullName evidence="11">Lipase helper protein</fullName>
    </recommendedName>
    <alternativeName>
        <fullName evidence="12">Lipase modulator</fullName>
    </alternativeName>
</protein>
<keyword evidence="4" id="KW-0997">Cell inner membrane</keyword>
<dbReference type="RefSeq" id="WP_272145337.1">
    <property type="nucleotide sequence ID" value="NZ_JAQNDM010000002.1"/>
</dbReference>